<accession>A0A183B3C1</accession>
<keyword evidence="8" id="KW-1185">Reference proteome</keyword>
<feature type="transmembrane region" description="Helical" evidence="5">
    <location>
        <begin position="76"/>
        <end position="95"/>
    </location>
</feature>
<evidence type="ECO:0000313" key="8">
    <source>
        <dbReference type="Proteomes" id="UP000272942"/>
    </source>
</evidence>
<dbReference type="Proteomes" id="UP000272942">
    <property type="component" value="Unassembled WGS sequence"/>
</dbReference>
<evidence type="ECO:0000256" key="5">
    <source>
        <dbReference type="SAM" id="Phobius"/>
    </source>
</evidence>
<dbReference type="PANTHER" id="PTHR22950">
    <property type="entry name" value="AMINO ACID TRANSPORTER"/>
    <property type="match status" value="1"/>
</dbReference>
<dbReference type="OrthoDB" id="6278520at2759"/>
<evidence type="ECO:0000256" key="1">
    <source>
        <dbReference type="ARBA" id="ARBA00004141"/>
    </source>
</evidence>
<dbReference type="EMBL" id="UZAN01055738">
    <property type="protein sequence ID" value="VDP90977.1"/>
    <property type="molecule type" value="Genomic_DNA"/>
</dbReference>
<organism evidence="9">
    <name type="scientific">Echinostoma caproni</name>
    <dbReference type="NCBI Taxonomy" id="27848"/>
    <lineage>
        <taxon>Eukaryota</taxon>
        <taxon>Metazoa</taxon>
        <taxon>Spiralia</taxon>
        <taxon>Lophotrochozoa</taxon>
        <taxon>Platyhelminthes</taxon>
        <taxon>Trematoda</taxon>
        <taxon>Digenea</taxon>
        <taxon>Plagiorchiida</taxon>
        <taxon>Echinostomata</taxon>
        <taxon>Echinostomatoidea</taxon>
        <taxon>Echinostomatidae</taxon>
        <taxon>Echinostoma</taxon>
    </lineage>
</organism>
<feature type="domain" description="Amino acid transporter transmembrane" evidence="6">
    <location>
        <begin position="1"/>
        <end position="202"/>
    </location>
</feature>
<dbReference type="GO" id="GO:0005774">
    <property type="term" value="C:vacuolar membrane"/>
    <property type="evidence" value="ECO:0007669"/>
    <property type="project" value="TreeGrafter"/>
</dbReference>
<feature type="transmembrane region" description="Helical" evidence="5">
    <location>
        <begin position="12"/>
        <end position="32"/>
    </location>
</feature>
<reference evidence="7 8" key="2">
    <citation type="submission" date="2018-11" db="EMBL/GenBank/DDBJ databases">
        <authorList>
            <consortium name="Pathogen Informatics"/>
        </authorList>
    </citation>
    <scope>NUCLEOTIDE SEQUENCE [LARGE SCALE GENOMIC DNA]</scope>
    <source>
        <strain evidence="7 8">Egypt</strain>
    </source>
</reference>
<dbReference type="GO" id="GO:0015179">
    <property type="term" value="F:L-amino acid transmembrane transporter activity"/>
    <property type="evidence" value="ECO:0007669"/>
    <property type="project" value="TreeGrafter"/>
</dbReference>
<keyword evidence="3 5" id="KW-1133">Transmembrane helix</keyword>
<evidence type="ECO:0000259" key="6">
    <source>
        <dbReference type="Pfam" id="PF01490"/>
    </source>
</evidence>
<keyword evidence="4 5" id="KW-0472">Membrane</keyword>
<evidence type="ECO:0000256" key="4">
    <source>
        <dbReference type="ARBA" id="ARBA00023136"/>
    </source>
</evidence>
<comment type="subcellular location">
    <subcellularLocation>
        <location evidence="1">Membrane</location>
        <topology evidence="1">Multi-pass membrane protein</topology>
    </subcellularLocation>
</comment>
<feature type="transmembrane region" description="Helical" evidence="5">
    <location>
        <begin position="139"/>
        <end position="160"/>
    </location>
</feature>
<feature type="transmembrane region" description="Helical" evidence="5">
    <location>
        <begin position="180"/>
        <end position="197"/>
    </location>
</feature>
<name>A0A183B3C1_9TREM</name>
<proteinExistence type="predicted"/>
<evidence type="ECO:0000256" key="3">
    <source>
        <dbReference type="ARBA" id="ARBA00022989"/>
    </source>
</evidence>
<dbReference type="WBParaSite" id="ECPE_0001374601-mRNA-1">
    <property type="protein sequence ID" value="ECPE_0001374601-mRNA-1"/>
    <property type="gene ID" value="ECPE_0001374601"/>
</dbReference>
<protein>
    <submittedName>
        <fullName evidence="9">Aa_trans domain-containing protein</fullName>
    </submittedName>
</protein>
<evidence type="ECO:0000313" key="9">
    <source>
        <dbReference type="WBParaSite" id="ECPE_0001374601-mRNA-1"/>
    </source>
</evidence>
<dbReference type="Pfam" id="PF01490">
    <property type="entry name" value="Aa_trans"/>
    <property type="match status" value="1"/>
</dbReference>
<feature type="transmembrane region" description="Helical" evidence="5">
    <location>
        <begin position="115"/>
        <end position="132"/>
    </location>
</feature>
<evidence type="ECO:0000256" key="2">
    <source>
        <dbReference type="ARBA" id="ARBA00022692"/>
    </source>
</evidence>
<dbReference type="InterPro" id="IPR013057">
    <property type="entry name" value="AA_transpt_TM"/>
</dbReference>
<reference evidence="9" key="1">
    <citation type="submission" date="2016-06" db="UniProtKB">
        <authorList>
            <consortium name="WormBaseParasite"/>
        </authorList>
    </citation>
    <scope>IDENTIFICATION</scope>
</reference>
<sequence length="205" mass="23081">MPVVLRYAGLWVGLVMILCAGTLAAYLMHVLVRVAHSVRTRHSLELNKMDYTETVFMVFKYGPLKLRKPKGKIKHIVNLFLIITQIGFSCVYTLFITENTRHFLRFFFPEMPLNFYVVALIVCLLLIPMCLTSNLRVMAHVAAIANVATLIGTGLIFGYLFSSKLTPVSELPAYTNTKGVLIAFGIVMYSFEGISLVREIKTHAM</sequence>
<evidence type="ECO:0000313" key="7">
    <source>
        <dbReference type="EMBL" id="VDP90977.1"/>
    </source>
</evidence>
<dbReference type="PANTHER" id="PTHR22950:SF349">
    <property type="entry name" value="AMINO ACID TRANSPORTER TRANSMEMBRANE DOMAIN-CONTAINING PROTEIN"/>
    <property type="match status" value="1"/>
</dbReference>
<dbReference type="AlphaFoldDB" id="A0A183B3C1"/>
<gene>
    <name evidence="7" type="ORF">ECPE_LOCUS13705</name>
</gene>
<keyword evidence="2 5" id="KW-0812">Transmembrane</keyword>